<dbReference type="InterPro" id="IPR050121">
    <property type="entry name" value="Cytochrome_P450_monoxygenase"/>
</dbReference>
<dbReference type="InterPro" id="IPR002401">
    <property type="entry name" value="Cyt_P450_E_grp-I"/>
</dbReference>
<sequence length="284" mass="32391">MAYNMRSVFATKSYEEHRTKRKYWYALDIITHLMLGPDHCTRSVDHAGTERDILMELKHLQFLNLLQLYFAAFYTYLRADAKLEAWCQQRALSHEYITAGIHDNINAAEATVAVTATYLIWRLTESPQWQRKIRGEIETMWLREDSSLSFLDVNDKVPSLEACLREVHRLYPASSGRAERIVPKGGHTLTGVFVPEGTIVATSVLALKSRDAQLVPFGHGGRLCLGKALAAMEIKLLIARLYLNYKMVMTDSFTAESMKQCSTHDAVPKVLNYVVKFQRVGKEF</sequence>
<organism evidence="8 9">
    <name type="scientific">Dactylonectria estremocensis</name>
    <dbReference type="NCBI Taxonomy" id="1079267"/>
    <lineage>
        <taxon>Eukaryota</taxon>
        <taxon>Fungi</taxon>
        <taxon>Dikarya</taxon>
        <taxon>Ascomycota</taxon>
        <taxon>Pezizomycotina</taxon>
        <taxon>Sordariomycetes</taxon>
        <taxon>Hypocreomycetidae</taxon>
        <taxon>Hypocreales</taxon>
        <taxon>Nectriaceae</taxon>
        <taxon>Dactylonectria</taxon>
    </lineage>
</organism>
<dbReference type="InterPro" id="IPR017972">
    <property type="entry name" value="Cyt_P450_CS"/>
</dbReference>
<accession>A0A9P9IFV3</accession>
<dbReference type="PROSITE" id="PS00086">
    <property type="entry name" value="CYTOCHROME_P450"/>
    <property type="match status" value="1"/>
</dbReference>
<evidence type="ECO:0000313" key="8">
    <source>
        <dbReference type="EMBL" id="KAH7120378.1"/>
    </source>
</evidence>
<dbReference type="InterPro" id="IPR036396">
    <property type="entry name" value="Cyt_P450_sf"/>
</dbReference>
<evidence type="ECO:0000256" key="5">
    <source>
        <dbReference type="ARBA" id="ARBA00023004"/>
    </source>
</evidence>
<keyword evidence="9" id="KW-1185">Reference proteome</keyword>
<keyword evidence="7" id="KW-0503">Monooxygenase</keyword>
<name>A0A9P9IFV3_9HYPO</name>
<dbReference type="Gene3D" id="1.10.630.10">
    <property type="entry name" value="Cytochrome P450"/>
    <property type="match status" value="1"/>
</dbReference>
<gene>
    <name evidence="8" type="ORF">B0J13DRAFT_589790</name>
</gene>
<dbReference type="SUPFAM" id="SSF48264">
    <property type="entry name" value="Cytochrome P450"/>
    <property type="match status" value="1"/>
</dbReference>
<dbReference type="GO" id="GO:0016705">
    <property type="term" value="F:oxidoreductase activity, acting on paired donors, with incorporation or reduction of molecular oxygen"/>
    <property type="evidence" value="ECO:0007669"/>
    <property type="project" value="InterPro"/>
</dbReference>
<keyword evidence="7" id="KW-0560">Oxidoreductase</keyword>
<dbReference type="OrthoDB" id="1470350at2759"/>
<protein>
    <submittedName>
        <fullName evidence="8">Cytochrome P450</fullName>
    </submittedName>
</protein>
<evidence type="ECO:0000256" key="2">
    <source>
        <dbReference type="ARBA" id="ARBA00010617"/>
    </source>
</evidence>
<evidence type="ECO:0000256" key="1">
    <source>
        <dbReference type="ARBA" id="ARBA00001971"/>
    </source>
</evidence>
<dbReference type="EMBL" id="JAGMUU010000028">
    <property type="protein sequence ID" value="KAH7120378.1"/>
    <property type="molecule type" value="Genomic_DNA"/>
</dbReference>
<keyword evidence="3 6" id="KW-0349">Heme</keyword>
<evidence type="ECO:0000256" key="6">
    <source>
        <dbReference type="PIRSR" id="PIRSR602401-1"/>
    </source>
</evidence>
<dbReference type="GO" id="GO:0004497">
    <property type="term" value="F:monooxygenase activity"/>
    <property type="evidence" value="ECO:0007669"/>
    <property type="project" value="UniProtKB-KW"/>
</dbReference>
<dbReference type="GO" id="GO:0020037">
    <property type="term" value="F:heme binding"/>
    <property type="evidence" value="ECO:0007669"/>
    <property type="project" value="InterPro"/>
</dbReference>
<comment type="caution">
    <text evidence="8">The sequence shown here is derived from an EMBL/GenBank/DDBJ whole genome shotgun (WGS) entry which is preliminary data.</text>
</comment>
<comment type="cofactor">
    <cofactor evidence="1 6">
        <name>heme</name>
        <dbReference type="ChEBI" id="CHEBI:30413"/>
    </cofactor>
</comment>
<dbReference type="PANTHER" id="PTHR24305:SF166">
    <property type="entry name" value="CYTOCHROME P450 12A4, MITOCHONDRIAL-RELATED"/>
    <property type="match status" value="1"/>
</dbReference>
<dbReference type="Pfam" id="PF00067">
    <property type="entry name" value="p450"/>
    <property type="match status" value="2"/>
</dbReference>
<dbReference type="AlphaFoldDB" id="A0A9P9IFV3"/>
<feature type="binding site" description="axial binding residue" evidence="6">
    <location>
        <position position="224"/>
    </location>
    <ligand>
        <name>heme</name>
        <dbReference type="ChEBI" id="CHEBI:30413"/>
    </ligand>
    <ligandPart>
        <name>Fe</name>
        <dbReference type="ChEBI" id="CHEBI:18248"/>
    </ligandPart>
</feature>
<keyword evidence="4 6" id="KW-0479">Metal-binding</keyword>
<dbReference type="InterPro" id="IPR001128">
    <property type="entry name" value="Cyt_P450"/>
</dbReference>
<dbReference type="Proteomes" id="UP000717696">
    <property type="component" value="Unassembled WGS sequence"/>
</dbReference>
<dbReference type="PRINTS" id="PR00385">
    <property type="entry name" value="P450"/>
</dbReference>
<evidence type="ECO:0000256" key="3">
    <source>
        <dbReference type="ARBA" id="ARBA00022617"/>
    </source>
</evidence>
<evidence type="ECO:0000256" key="7">
    <source>
        <dbReference type="RuleBase" id="RU000461"/>
    </source>
</evidence>
<proteinExistence type="inferred from homology"/>
<comment type="similarity">
    <text evidence="2 7">Belongs to the cytochrome P450 family.</text>
</comment>
<dbReference type="PANTHER" id="PTHR24305">
    <property type="entry name" value="CYTOCHROME P450"/>
    <property type="match status" value="1"/>
</dbReference>
<reference evidence="8" key="1">
    <citation type="journal article" date="2021" name="Nat. Commun.">
        <title>Genetic determinants of endophytism in the Arabidopsis root mycobiome.</title>
        <authorList>
            <person name="Mesny F."/>
            <person name="Miyauchi S."/>
            <person name="Thiergart T."/>
            <person name="Pickel B."/>
            <person name="Atanasova L."/>
            <person name="Karlsson M."/>
            <person name="Huettel B."/>
            <person name="Barry K.W."/>
            <person name="Haridas S."/>
            <person name="Chen C."/>
            <person name="Bauer D."/>
            <person name="Andreopoulos W."/>
            <person name="Pangilinan J."/>
            <person name="LaButti K."/>
            <person name="Riley R."/>
            <person name="Lipzen A."/>
            <person name="Clum A."/>
            <person name="Drula E."/>
            <person name="Henrissat B."/>
            <person name="Kohler A."/>
            <person name="Grigoriev I.V."/>
            <person name="Martin F.M."/>
            <person name="Hacquard S."/>
        </authorList>
    </citation>
    <scope>NUCLEOTIDE SEQUENCE</scope>
    <source>
        <strain evidence="8">MPI-CAGE-AT-0021</strain>
    </source>
</reference>
<dbReference type="GO" id="GO:0005506">
    <property type="term" value="F:iron ion binding"/>
    <property type="evidence" value="ECO:0007669"/>
    <property type="project" value="InterPro"/>
</dbReference>
<evidence type="ECO:0000313" key="9">
    <source>
        <dbReference type="Proteomes" id="UP000717696"/>
    </source>
</evidence>
<keyword evidence="5 6" id="KW-0408">Iron</keyword>
<dbReference type="PRINTS" id="PR00463">
    <property type="entry name" value="EP450I"/>
</dbReference>
<evidence type="ECO:0000256" key="4">
    <source>
        <dbReference type="ARBA" id="ARBA00022723"/>
    </source>
</evidence>